<reference evidence="10" key="2">
    <citation type="submission" date="2019-02" db="EMBL/GenBank/DDBJ databases">
        <title>Granulicella sibirica sp. nov., a psychrotolerant acidobacterium isolated from an organic soil layer in forested tundra, West Siberia.</title>
        <authorList>
            <person name="Oshkin I.Y."/>
            <person name="Kulichevskaya I.S."/>
            <person name="Rijpstra W.I.C."/>
            <person name="Sinninghe Damste J.S."/>
            <person name="Rakitin A.L."/>
            <person name="Ravin N.V."/>
            <person name="Dedysh S.N."/>
        </authorList>
    </citation>
    <scope>NUCLEOTIDE SEQUENCE [LARGE SCALE GENOMIC DNA]</scope>
    <source>
        <strain evidence="10">AF10</strain>
    </source>
</reference>
<feature type="active site" description="Proton acceptor" evidence="8">
    <location>
        <position position="267"/>
    </location>
</feature>
<protein>
    <recommendedName>
        <fullName evidence="8">Protein nucleotidyltransferase YdiU</fullName>
        <ecNumber evidence="8">2.7.7.-</ecNumber>
    </recommendedName>
    <alternativeName>
        <fullName evidence="8">Protein adenylyltransferase YdiU</fullName>
        <ecNumber evidence="8">2.7.7.108</ecNumber>
    </alternativeName>
    <alternativeName>
        <fullName evidence="8">Protein uridylyltransferase YdiU</fullName>
        <ecNumber evidence="8">2.7.7.-</ecNumber>
    </alternativeName>
</protein>
<comment type="catalytic activity">
    <reaction evidence="8">
        <text>L-tyrosyl-[protein] + ATP = O-(5'-adenylyl)-L-tyrosyl-[protein] + diphosphate</text>
        <dbReference type="Rhea" id="RHEA:54288"/>
        <dbReference type="Rhea" id="RHEA-COMP:10136"/>
        <dbReference type="Rhea" id="RHEA-COMP:13846"/>
        <dbReference type="ChEBI" id="CHEBI:30616"/>
        <dbReference type="ChEBI" id="CHEBI:33019"/>
        <dbReference type="ChEBI" id="CHEBI:46858"/>
        <dbReference type="ChEBI" id="CHEBI:83624"/>
        <dbReference type="EC" id="2.7.7.108"/>
    </reaction>
</comment>
<feature type="binding site" evidence="8">
    <location>
        <position position="198"/>
    </location>
    <ligand>
        <name>ATP</name>
        <dbReference type="ChEBI" id="CHEBI:30616"/>
    </ligand>
</feature>
<dbReference type="GO" id="GO:0070733">
    <property type="term" value="F:AMPylase activity"/>
    <property type="evidence" value="ECO:0007669"/>
    <property type="project" value="UniProtKB-EC"/>
</dbReference>
<keyword evidence="5 8" id="KW-0547">Nucleotide-binding</keyword>
<keyword evidence="4 8" id="KW-0479">Metal-binding</keyword>
<proteinExistence type="inferred from homology"/>
<accession>A0A4Q0T3F6</accession>
<comment type="catalytic activity">
    <reaction evidence="8">
        <text>L-seryl-[protein] + UTP = O-(5'-uridylyl)-L-seryl-[protein] + diphosphate</text>
        <dbReference type="Rhea" id="RHEA:64604"/>
        <dbReference type="Rhea" id="RHEA-COMP:9863"/>
        <dbReference type="Rhea" id="RHEA-COMP:16635"/>
        <dbReference type="ChEBI" id="CHEBI:29999"/>
        <dbReference type="ChEBI" id="CHEBI:33019"/>
        <dbReference type="ChEBI" id="CHEBI:46398"/>
        <dbReference type="ChEBI" id="CHEBI:156051"/>
    </reaction>
</comment>
<feature type="binding site" evidence="8">
    <location>
        <position position="128"/>
    </location>
    <ligand>
        <name>ATP</name>
        <dbReference type="ChEBI" id="CHEBI:30616"/>
    </ligand>
</feature>
<comment type="function">
    <text evidence="8">Nucleotidyltransferase involved in the post-translational modification of proteins. It can catalyze the addition of adenosine monophosphate (AMP) or uridine monophosphate (UMP) to a protein, resulting in modifications known as AMPylation and UMPylation.</text>
</comment>
<keyword evidence="2 8" id="KW-0808">Transferase</keyword>
<comment type="caution">
    <text evidence="9">The sequence shown here is derived from an EMBL/GenBank/DDBJ whole genome shotgun (WGS) entry which is preliminary data.</text>
</comment>
<sequence>MVSVSEKVPAAFSGGNLRSAPLQFQNTYARLPEHFYARIYPMRVATPLLIKVNRELALSLGVAPEELESREGVEILSGNLVAEGAEPLAIAYAGHQFGHFVPQLGDGRANLLGEIVGRDGVRYDVQLKGSGRTPFSRGGDGRASMGPVLREYVVSEAMAALGVPTTRALAAVATGEPVFRERALPGAILTRVAASHLRVGTFQYFAARGDVDGTKRLADYAIARHYPEAAQMQKPYRALLDGVIARHARLVAQWMLLGFIHGVMNTDNTSISGETIDYGPCAFMEAYEPDKVFSSIDRQGRYAYSNQPAAAHWNLTRLAESLLPLLAAEEGGEEAAIACAWEALAAFGPQFEAARDAGWRRKLGLLTEREGDAAMVDDLLTRMAANEADFTLTFRRLCDAAASENDDRAVRELFDNPTAFDAWAVGWHLRLRAETSSEDRVAMMRRANPLYIPRNHIVQAMIDAAVERQDFKPFEELLDVVARPYEDRPDLQRYAQPASAEECVRETFCGT</sequence>
<keyword evidence="7 8" id="KW-0460">Magnesium</keyword>
<feature type="binding site" evidence="8">
    <location>
        <position position="141"/>
    </location>
    <ligand>
        <name>ATP</name>
        <dbReference type="ChEBI" id="CHEBI:30616"/>
    </ligand>
</feature>
<dbReference type="GO" id="GO:0000287">
    <property type="term" value="F:magnesium ion binding"/>
    <property type="evidence" value="ECO:0007669"/>
    <property type="project" value="UniProtKB-UniRule"/>
</dbReference>
<feature type="binding site" evidence="8">
    <location>
        <position position="268"/>
    </location>
    <ligand>
        <name>Mg(2+)</name>
        <dbReference type="ChEBI" id="CHEBI:18420"/>
    </ligand>
</feature>
<dbReference type="EC" id="2.7.7.-" evidence="8"/>
<evidence type="ECO:0000256" key="1">
    <source>
        <dbReference type="ARBA" id="ARBA00009747"/>
    </source>
</evidence>
<gene>
    <name evidence="8" type="primary">ydiU</name>
    <name evidence="8" type="synonym">selO</name>
    <name evidence="9" type="ORF">GRAN_3366</name>
</gene>
<evidence type="ECO:0000256" key="6">
    <source>
        <dbReference type="ARBA" id="ARBA00022840"/>
    </source>
</evidence>
<dbReference type="PANTHER" id="PTHR32057:SF14">
    <property type="entry name" value="PROTEIN ADENYLYLTRANSFERASE SELO, MITOCHONDRIAL"/>
    <property type="match status" value="1"/>
</dbReference>
<evidence type="ECO:0000256" key="2">
    <source>
        <dbReference type="ARBA" id="ARBA00022679"/>
    </source>
</evidence>
<dbReference type="EMBL" id="RDSM01000002">
    <property type="protein sequence ID" value="RXH56509.1"/>
    <property type="molecule type" value="Genomic_DNA"/>
</dbReference>
<evidence type="ECO:0000313" key="10">
    <source>
        <dbReference type="Proteomes" id="UP000289437"/>
    </source>
</evidence>
<dbReference type="RefSeq" id="WP_128913954.1">
    <property type="nucleotide sequence ID" value="NZ_RDSM01000002.1"/>
</dbReference>
<dbReference type="OrthoDB" id="9773505at2"/>
<evidence type="ECO:0000256" key="7">
    <source>
        <dbReference type="ARBA" id="ARBA00022842"/>
    </source>
</evidence>
<dbReference type="PANTHER" id="PTHR32057">
    <property type="entry name" value="PROTEIN ADENYLYLTRANSFERASE SELO, MITOCHONDRIAL"/>
    <property type="match status" value="1"/>
</dbReference>
<feature type="binding site" evidence="8">
    <location>
        <position position="107"/>
    </location>
    <ligand>
        <name>ATP</name>
        <dbReference type="ChEBI" id="CHEBI:30616"/>
    </ligand>
</feature>
<feature type="binding site" evidence="8">
    <location>
        <position position="277"/>
    </location>
    <ligand>
        <name>Mg(2+)</name>
        <dbReference type="ChEBI" id="CHEBI:18420"/>
    </ligand>
</feature>
<comment type="catalytic activity">
    <reaction evidence="8">
        <text>L-histidyl-[protein] + UTP = N(tele)-(5'-uridylyl)-L-histidyl-[protein] + diphosphate</text>
        <dbReference type="Rhea" id="RHEA:83891"/>
        <dbReference type="Rhea" id="RHEA-COMP:9745"/>
        <dbReference type="Rhea" id="RHEA-COMP:20239"/>
        <dbReference type="ChEBI" id="CHEBI:29979"/>
        <dbReference type="ChEBI" id="CHEBI:33019"/>
        <dbReference type="ChEBI" id="CHEBI:46398"/>
        <dbReference type="ChEBI" id="CHEBI:233474"/>
    </reaction>
</comment>
<dbReference type="GO" id="GO:0030145">
    <property type="term" value="F:manganese ion binding"/>
    <property type="evidence" value="ECO:0007669"/>
    <property type="project" value="UniProtKB-UniRule"/>
</dbReference>
<feature type="binding site" evidence="8">
    <location>
        <position position="140"/>
    </location>
    <ligand>
        <name>ATP</name>
        <dbReference type="ChEBI" id="CHEBI:30616"/>
    </ligand>
</feature>
<dbReference type="Pfam" id="PF02696">
    <property type="entry name" value="SelO"/>
    <property type="match status" value="1"/>
</dbReference>
<keyword evidence="10" id="KW-1185">Reference proteome</keyword>
<evidence type="ECO:0000313" key="9">
    <source>
        <dbReference type="EMBL" id="RXH56509.1"/>
    </source>
</evidence>
<dbReference type="NCBIfam" id="NF000658">
    <property type="entry name" value="PRK00029.1"/>
    <property type="match status" value="1"/>
</dbReference>
<organism evidence="9 10">
    <name type="scientific">Granulicella sibirica</name>
    <dbReference type="NCBI Taxonomy" id="2479048"/>
    <lineage>
        <taxon>Bacteria</taxon>
        <taxon>Pseudomonadati</taxon>
        <taxon>Acidobacteriota</taxon>
        <taxon>Terriglobia</taxon>
        <taxon>Terriglobales</taxon>
        <taxon>Acidobacteriaceae</taxon>
        <taxon>Granulicella</taxon>
    </lineage>
</organism>
<reference evidence="9 10" key="1">
    <citation type="submission" date="2018-11" db="EMBL/GenBank/DDBJ databases">
        <authorList>
            <person name="Mardanov A.V."/>
            <person name="Ravin N.V."/>
            <person name="Dedysh S.N."/>
        </authorList>
    </citation>
    <scope>NUCLEOTIDE SEQUENCE [LARGE SCALE GENOMIC DNA]</scope>
    <source>
        <strain evidence="9 10">AF10</strain>
    </source>
</reference>
<evidence type="ECO:0000256" key="5">
    <source>
        <dbReference type="ARBA" id="ARBA00022741"/>
    </source>
</evidence>
<comment type="cofactor">
    <cofactor evidence="8">
        <name>Mg(2+)</name>
        <dbReference type="ChEBI" id="CHEBI:18420"/>
    </cofactor>
    <cofactor evidence="8">
        <name>Mn(2+)</name>
        <dbReference type="ChEBI" id="CHEBI:29035"/>
    </cofactor>
</comment>
<dbReference type="EC" id="2.7.7.108" evidence="8"/>
<dbReference type="HAMAP" id="MF_00692">
    <property type="entry name" value="SelO"/>
    <property type="match status" value="1"/>
</dbReference>
<dbReference type="Proteomes" id="UP000289437">
    <property type="component" value="Unassembled WGS sequence"/>
</dbReference>
<feature type="binding site" evidence="8">
    <location>
        <position position="105"/>
    </location>
    <ligand>
        <name>ATP</name>
        <dbReference type="ChEBI" id="CHEBI:30616"/>
    </ligand>
</feature>
<name>A0A4Q0T3F6_9BACT</name>
<evidence type="ECO:0000256" key="3">
    <source>
        <dbReference type="ARBA" id="ARBA00022695"/>
    </source>
</evidence>
<dbReference type="AlphaFoldDB" id="A0A4Q0T3F6"/>
<dbReference type="InterPro" id="IPR003846">
    <property type="entry name" value="SelO"/>
</dbReference>
<feature type="binding site" evidence="8">
    <location>
        <position position="191"/>
    </location>
    <ligand>
        <name>ATP</name>
        <dbReference type="ChEBI" id="CHEBI:30616"/>
    </ligand>
</feature>
<comment type="catalytic activity">
    <reaction evidence="8">
        <text>L-tyrosyl-[protein] + UTP = O-(5'-uridylyl)-L-tyrosyl-[protein] + diphosphate</text>
        <dbReference type="Rhea" id="RHEA:83887"/>
        <dbReference type="Rhea" id="RHEA-COMP:10136"/>
        <dbReference type="Rhea" id="RHEA-COMP:20238"/>
        <dbReference type="ChEBI" id="CHEBI:33019"/>
        <dbReference type="ChEBI" id="CHEBI:46398"/>
        <dbReference type="ChEBI" id="CHEBI:46858"/>
        <dbReference type="ChEBI" id="CHEBI:90602"/>
    </reaction>
</comment>
<comment type="catalytic activity">
    <reaction evidence="8">
        <text>L-threonyl-[protein] + ATP = 3-O-(5'-adenylyl)-L-threonyl-[protein] + diphosphate</text>
        <dbReference type="Rhea" id="RHEA:54292"/>
        <dbReference type="Rhea" id="RHEA-COMP:11060"/>
        <dbReference type="Rhea" id="RHEA-COMP:13847"/>
        <dbReference type="ChEBI" id="CHEBI:30013"/>
        <dbReference type="ChEBI" id="CHEBI:30616"/>
        <dbReference type="ChEBI" id="CHEBI:33019"/>
        <dbReference type="ChEBI" id="CHEBI:138113"/>
        <dbReference type="EC" id="2.7.7.108"/>
    </reaction>
</comment>
<keyword evidence="3 8" id="KW-0548">Nucleotidyltransferase</keyword>
<keyword evidence="8" id="KW-0464">Manganese</keyword>
<feature type="binding site" evidence="8">
    <location>
        <position position="277"/>
    </location>
    <ligand>
        <name>ATP</name>
        <dbReference type="ChEBI" id="CHEBI:30616"/>
    </ligand>
</feature>
<feature type="binding site" evidence="8">
    <location>
        <position position="108"/>
    </location>
    <ligand>
        <name>ATP</name>
        <dbReference type="ChEBI" id="CHEBI:30616"/>
    </ligand>
</feature>
<evidence type="ECO:0000256" key="4">
    <source>
        <dbReference type="ARBA" id="ARBA00022723"/>
    </source>
</evidence>
<dbReference type="GO" id="GO:0005524">
    <property type="term" value="F:ATP binding"/>
    <property type="evidence" value="ECO:0007669"/>
    <property type="project" value="UniProtKB-UniRule"/>
</dbReference>
<comment type="similarity">
    <text evidence="1 8">Belongs to the SELO family.</text>
</comment>
<comment type="catalytic activity">
    <reaction evidence="8">
        <text>L-seryl-[protein] + ATP = 3-O-(5'-adenylyl)-L-seryl-[protein] + diphosphate</text>
        <dbReference type="Rhea" id="RHEA:58120"/>
        <dbReference type="Rhea" id="RHEA-COMP:9863"/>
        <dbReference type="Rhea" id="RHEA-COMP:15073"/>
        <dbReference type="ChEBI" id="CHEBI:29999"/>
        <dbReference type="ChEBI" id="CHEBI:30616"/>
        <dbReference type="ChEBI" id="CHEBI:33019"/>
        <dbReference type="ChEBI" id="CHEBI:142516"/>
        <dbReference type="EC" id="2.7.7.108"/>
    </reaction>
</comment>
<evidence type="ECO:0000256" key="8">
    <source>
        <dbReference type="HAMAP-Rule" id="MF_00692"/>
    </source>
</evidence>
<keyword evidence="6 8" id="KW-0067">ATP-binding</keyword>